<comment type="caution">
    <text evidence="2">The sequence shown here is derived from an EMBL/GenBank/DDBJ whole genome shotgun (WGS) entry which is preliminary data.</text>
</comment>
<accession>A0AAV1J4Q3</accession>
<evidence type="ECO:0000259" key="1">
    <source>
        <dbReference type="PROSITE" id="PS50056"/>
    </source>
</evidence>
<dbReference type="SUPFAM" id="SSF52799">
    <property type="entry name" value="(Phosphotyrosine protein) phosphatases II"/>
    <property type="match status" value="1"/>
</dbReference>
<dbReference type="PANTHER" id="PTHR23339">
    <property type="entry name" value="TYROSINE SPECIFIC PROTEIN PHOSPHATASE AND DUAL SPECIFICITY PROTEIN PHOSPHATASE"/>
    <property type="match status" value="1"/>
</dbReference>
<evidence type="ECO:0000313" key="2">
    <source>
        <dbReference type="EMBL" id="CAK1543597.1"/>
    </source>
</evidence>
<gene>
    <name evidence="2" type="ORF">LNINA_LOCUS3404</name>
</gene>
<proteinExistence type="predicted"/>
<dbReference type="Gene3D" id="3.90.190.10">
    <property type="entry name" value="Protein tyrosine phosphatase superfamily"/>
    <property type="match status" value="1"/>
</dbReference>
<dbReference type="PROSITE" id="PS50056">
    <property type="entry name" value="TYR_PHOSPHATASE_2"/>
    <property type="match status" value="1"/>
</dbReference>
<dbReference type="InterPro" id="IPR029021">
    <property type="entry name" value="Prot-tyrosine_phosphatase-like"/>
</dbReference>
<dbReference type="AlphaFoldDB" id="A0AAV1J4Q3"/>
<dbReference type="InterPro" id="IPR000387">
    <property type="entry name" value="Tyr_Pase_dom"/>
</dbReference>
<organism evidence="2 3">
    <name type="scientific">Leptosia nina</name>
    <dbReference type="NCBI Taxonomy" id="320188"/>
    <lineage>
        <taxon>Eukaryota</taxon>
        <taxon>Metazoa</taxon>
        <taxon>Ecdysozoa</taxon>
        <taxon>Arthropoda</taxon>
        <taxon>Hexapoda</taxon>
        <taxon>Insecta</taxon>
        <taxon>Pterygota</taxon>
        <taxon>Neoptera</taxon>
        <taxon>Endopterygota</taxon>
        <taxon>Lepidoptera</taxon>
        <taxon>Glossata</taxon>
        <taxon>Ditrysia</taxon>
        <taxon>Papilionoidea</taxon>
        <taxon>Pieridae</taxon>
        <taxon>Pierinae</taxon>
        <taxon>Leptosia</taxon>
    </lineage>
</organism>
<dbReference type="EMBL" id="CAVLEF010000004">
    <property type="protein sequence ID" value="CAK1543597.1"/>
    <property type="molecule type" value="Genomic_DNA"/>
</dbReference>
<evidence type="ECO:0000313" key="3">
    <source>
        <dbReference type="Proteomes" id="UP001497472"/>
    </source>
</evidence>
<protein>
    <recommendedName>
        <fullName evidence="1">Tyrosine specific protein phosphatases domain-containing protein</fullName>
    </recommendedName>
</protein>
<feature type="domain" description="Tyrosine specific protein phosphatases" evidence="1">
    <location>
        <begin position="1"/>
        <end position="46"/>
    </location>
</feature>
<sequence>MKSGLGRTGVLIACYLVYSLRIRANDAIRLVRKKRPKSIQTSGQILCVQQFEHYILPQTFVFSSKEPVKLTKDPKTCEFTLKQYLHRQRATLHGMDERVFRELPKIVYCVCERLLKLCGCQDSAGLDYRVANKAFYKCFISYKLKQGKPPDLTTPEERLQAEVPTLPMVEWRDPVEEDVERNLESVSRYTGSSGIAAVQVYDAFISDRQSLAEDKVKYIKQLQNEINQRRDGMGMIDEEEDPIVLTALLFEWLEGLKHPVLDKEDLSNIVCRSTNVQTCIMALQMEDIMLVEYLLRFVVRLRPLVAHKKVDILKRLLASLAHHNANINGKMLPNKTFPKLRDGTCSHVVNFMLRMVMEINQDIAKPSRFDSDVIVPPRKLKLKAWT</sequence>
<dbReference type="InterPro" id="IPR050561">
    <property type="entry name" value="PTP"/>
</dbReference>
<reference evidence="2 3" key="1">
    <citation type="submission" date="2023-11" db="EMBL/GenBank/DDBJ databases">
        <authorList>
            <person name="Okamura Y."/>
        </authorList>
    </citation>
    <scope>NUCLEOTIDE SEQUENCE [LARGE SCALE GENOMIC DNA]</scope>
</reference>
<name>A0AAV1J4Q3_9NEOP</name>
<dbReference type="Proteomes" id="UP001497472">
    <property type="component" value="Unassembled WGS sequence"/>
</dbReference>
<keyword evidence="3" id="KW-1185">Reference proteome</keyword>